<reference evidence="1 2" key="1">
    <citation type="submission" date="2018-02" db="EMBL/GenBank/DDBJ databases">
        <title>Complete genome sequencing of Faecalibacterium prausnitzii strains isolated from the human gut.</title>
        <authorList>
            <person name="Fitzgerald B.C."/>
            <person name="Shkoporov A.N."/>
            <person name="Ross P.R."/>
            <person name="Hill C."/>
        </authorList>
    </citation>
    <scope>NUCLEOTIDE SEQUENCE [LARGE SCALE GENOMIC DNA]</scope>
    <source>
        <strain evidence="1 2">APC942/32-1</strain>
    </source>
</reference>
<dbReference type="OrthoDB" id="1863751at2"/>
<dbReference type="EMBL" id="PRLB01000001">
    <property type="protein sequence ID" value="RAW55934.1"/>
    <property type="molecule type" value="Genomic_DNA"/>
</dbReference>
<accession>A0A329U424</accession>
<comment type="caution">
    <text evidence="1">The sequence shown here is derived from an EMBL/GenBank/DDBJ whole genome shotgun (WGS) entry which is preliminary data.</text>
</comment>
<gene>
    <name evidence="1" type="ORF">C4N26_02810</name>
</gene>
<dbReference type="RefSeq" id="WP_158400213.1">
    <property type="nucleotide sequence ID" value="NZ_PRLB01000001.1"/>
</dbReference>
<name>A0A329U424_9FIRM</name>
<proteinExistence type="predicted"/>
<dbReference type="AlphaFoldDB" id="A0A329U424"/>
<evidence type="ECO:0008006" key="3">
    <source>
        <dbReference type="Google" id="ProtNLM"/>
    </source>
</evidence>
<evidence type="ECO:0000313" key="2">
    <source>
        <dbReference type="Proteomes" id="UP000251144"/>
    </source>
</evidence>
<dbReference type="Proteomes" id="UP000251144">
    <property type="component" value="Unassembled WGS sequence"/>
</dbReference>
<sequence>MELFREDGCLSDEGLHALTAGQLDELGRLEAAEHLAYCDKCTDRYTALLTADALADPPRDVRRTVMSTIWVRLMQSTYGRAAVAGIAAVLALTMWRTGALTFVTDHGSDLQALLPTVQVTLPEKQPPKLLPEKLGRPVTSRPGENIYTRVSSVLESLLNAAENIKS</sequence>
<protein>
    <recommendedName>
        <fullName evidence="3">Zinc-finger domain-containing protein</fullName>
    </recommendedName>
</protein>
<organism evidence="1 2">
    <name type="scientific">Faecalibacterium prausnitzii</name>
    <dbReference type="NCBI Taxonomy" id="853"/>
    <lineage>
        <taxon>Bacteria</taxon>
        <taxon>Bacillati</taxon>
        <taxon>Bacillota</taxon>
        <taxon>Clostridia</taxon>
        <taxon>Eubacteriales</taxon>
        <taxon>Oscillospiraceae</taxon>
        <taxon>Faecalibacterium</taxon>
    </lineage>
</organism>
<evidence type="ECO:0000313" key="1">
    <source>
        <dbReference type="EMBL" id="RAW55934.1"/>
    </source>
</evidence>